<dbReference type="InterPro" id="IPR002656">
    <property type="entry name" value="Acyl_transf_3_dom"/>
</dbReference>
<feature type="transmembrane region" description="Helical" evidence="1">
    <location>
        <begin position="95"/>
        <end position="113"/>
    </location>
</feature>
<evidence type="ECO:0000256" key="1">
    <source>
        <dbReference type="SAM" id="Phobius"/>
    </source>
</evidence>
<protein>
    <recommendedName>
        <fullName evidence="2">Acyltransferase 3 domain-containing protein</fullName>
    </recommendedName>
</protein>
<name>A0A0F3KMS9_9GAMM</name>
<keyword evidence="1" id="KW-1133">Transmembrane helix</keyword>
<comment type="caution">
    <text evidence="3">The sequence shown here is derived from an EMBL/GenBank/DDBJ whole genome shotgun (WGS) entry which is preliminary data.</text>
</comment>
<feature type="transmembrane region" description="Helical" evidence="1">
    <location>
        <begin position="148"/>
        <end position="169"/>
    </location>
</feature>
<dbReference type="GO" id="GO:0000271">
    <property type="term" value="P:polysaccharide biosynthetic process"/>
    <property type="evidence" value="ECO:0007669"/>
    <property type="project" value="TreeGrafter"/>
</dbReference>
<evidence type="ECO:0000313" key="4">
    <source>
        <dbReference type="Proteomes" id="UP000033651"/>
    </source>
</evidence>
<dbReference type="InterPro" id="IPR050879">
    <property type="entry name" value="Acyltransferase_3"/>
</dbReference>
<dbReference type="PATRIC" id="fig|345309.4.peg.1765"/>
<reference evidence="3 4" key="1">
    <citation type="submission" date="2015-03" db="EMBL/GenBank/DDBJ databases">
        <title>Draft genome sequence of Luteibacter yeojuensis strain SU11.</title>
        <authorList>
            <person name="Sulaiman J."/>
            <person name="Priya K."/>
            <person name="Chan K.-G."/>
        </authorList>
    </citation>
    <scope>NUCLEOTIDE SEQUENCE [LARGE SCALE GENOMIC DNA]</scope>
    <source>
        <strain evidence="3 4">SU11</strain>
    </source>
</reference>
<keyword evidence="1" id="KW-0472">Membrane</keyword>
<feature type="transmembrane region" description="Helical" evidence="1">
    <location>
        <begin position="176"/>
        <end position="199"/>
    </location>
</feature>
<sequence length="393" mass="43083">MQARPKLQLDFIDALRGLAIIAVLVSHAQRNVEIYQAMGHPARMSPWLSRYADQGARGVQLFFVVSALTLFLSAGKRLGESGEWVNFYIRRVFRIAPMFYVAFGVYCLAPVLLKGHALPPVGTLLGTLTFTNGWSPAWLLGANDVVPGGWSIGVEMSFYIVFPLVFLFIRDFPRALGALLLFLALDVFLGPVLVANPPIADADLWERFMFVWLPNQLPIFLYGICAYFILFTDTGPLSRFFHAGNRAANAALFAGAGLVLLVVPQATADSRAVYLYGGAFALIALCLNRQPYRWLVNPLLCHVGKISFSGYLTHFFMLQVARKLLDKVHAGTRLGPDAYFVATVAVALAGTIVLATITYRFVEVPGQALGKRLIQALAARREAGRRTLGDGAA</sequence>
<dbReference type="Pfam" id="PF01757">
    <property type="entry name" value="Acyl_transf_3"/>
    <property type="match status" value="1"/>
</dbReference>
<keyword evidence="1" id="KW-0812">Transmembrane</keyword>
<feature type="transmembrane region" description="Helical" evidence="1">
    <location>
        <begin position="219"/>
        <end position="235"/>
    </location>
</feature>
<feature type="transmembrane region" description="Helical" evidence="1">
    <location>
        <begin position="338"/>
        <end position="362"/>
    </location>
</feature>
<feature type="transmembrane region" description="Helical" evidence="1">
    <location>
        <begin position="272"/>
        <end position="287"/>
    </location>
</feature>
<dbReference type="AlphaFoldDB" id="A0A0F3KMS9"/>
<dbReference type="PANTHER" id="PTHR23028:SF53">
    <property type="entry name" value="ACYL_TRANSF_3 DOMAIN-CONTAINING PROTEIN"/>
    <property type="match status" value="1"/>
</dbReference>
<gene>
    <name evidence="3" type="ORF">VI08_12105</name>
</gene>
<organism evidence="3 4">
    <name type="scientific">Luteibacter yeojuensis</name>
    <dbReference type="NCBI Taxonomy" id="345309"/>
    <lineage>
        <taxon>Bacteria</taxon>
        <taxon>Pseudomonadati</taxon>
        <taxon>Pseudomonadota</taxon>
        <taxon>Gammaproteobacteria</taxon>
        <taxon>Lysobacterales</taxon>
        <taxon>Rhodanobacteraceae</taxon>
        <taxon>Luteibacter</taxon>
    </lineage>
</organism>
<accession>A0A0F3KMS9</accession>
<feature type="transmembrane region" description="Helical" evidence="1">
    <location>
        <begin position="247"/>
        <end position="266"/>
    </location>
</feature>
<feature type="domain" description="Acyltransferase 3" evidence="2">
    <location>
        <begin position="10"/>
        <end position="355"/>
    </location>
</feature>
<dbReference type="PANTHER" id="PTHR23028">
    <property type="entry name" value="ACETYLTRANSFERASE"/>
    <property type="match status" value="1"/>
</dbReference>
<evidence type="ECO:0000259" key="2">
    <source>
        <dbReference type="Pfam" id="PF01757"/>
    </source>
</evidence>
<dbReference type="Proteomes" id="UP000033651">
    <property type="component" value="Unassembled WGS sequence"/>
</dbReference>
<keyword evidence="4" id="KW-1185">Reference proteome</keyword>
<dbReference type="GO" id="GO:0016747">
    <property type="term" value="F:acyltransferase activity, transferring groups other than amino-acyl groups"/>
    <property type="evidence" value="ECO:0007669"/>
    <property type="project" value="InterPro"/>
</dbReference>
<proteinExistence type="predicted"/>
<feature type="transmembrane region" description="Helical" evidence="1">
    <location>
        <begin position="299"/>
        <end position="318"/>
    </location>
</feature>
<dbReference type="EMBL" id="JZRB01000025">
    <property type="protein sequence ID" value="KJV32481.1"/>
    <property type="molecule type" value="Genomic_DNA"/>
</dbReference>
<dbReference type="GO" id="GO:0016020">
    <property type="term" value="C:membrane"/>
    <property type="evidence" value="ECO:0007669"/>
    <property type="project" value="TreeGrafter"/>
</dbReference>
<evidence type="ECO:0000313" key="3">
    <source>
        <dbReference type="EMBL" id="KJV32481.1"/>
    </source>
</evidence>